<keyword evidence="4" id="KW-1185">Reference proteome</keyword>
<evidence type="ECO:0000256" key="1">
    <source>
        <dbReference type="ARBA" id="ARBA00022737"/>
    </source>
</evidence>
<accession>A0A0G4J7Y9</accession>
<evidence type="ECO:0000313" key="2">
    <source>
        <dbReference type="EMBL" id="CEP03602.1"/>
    </source>
</evidence>
<proteinExistence type="predicted"/>
<sequence>MLRAYLQVVDLQAGRLRAARRAPLRAQQALSIALRRAVAMRDVPLDEIRAIYMHRSHPTGANADQFVQALLRHRRLDEAVALCPDSIHVARYRVKIGRLTTLPVIRSLAERLRLAVDICNSSRPPASALTAAILGGGDKFVVPDYTLSTMVVRLAIRFGGTFAASVIDRLRRSVPVARFLIEDGRLLSNPVLMTSCINVLSRDPTCTELVVKALVRAGAKVESVLGRLTELTPATYAELIVGFAAAGHVRELEILLGHPLHRTACTAQVAVAVLRSLQQRPALADAAMRAMWKAGIPLHAEAFRVLHVSYCMAGDIHAATAVLDAMKKLGIPIARSPIDEIRDLIAVGDAETVQREAPLTPTTAGMIASVYARRKQVAQLSSWSDQVQSRGIDPWASRIHLALARHDPATAVALADGVALDGLSLVEYRLLMRAYCQAGVPSSVQRCVDAMARSTRLPFDTSTRTMLRNAFAHECTFIIRGLMRAGRTDDALAELDHVVRDARRPVVADAWACLVADDAQAVARVRSCGWAGNDAKVGPVVDALVATAASCSDAAALDRIVALIGSDAAYVRALQASVARADPALLVEVARRAARPIDPACIDDLARVADERGLPPIRDMLAFYAGPDRSAPCCRRLLPPGRT</sequence>
<organism evidence="2 4">
    <name type="scientific">Plasmodiophora brassicae</name>
    <name type="common">Clubroot disease agent</name>
    <dbReference type="NCBI Taxonomy" id="37360"/>
    <lineage>
        <taxon>Eukaryota</taxon>
        <taxon>Sar</taxon>
        <taxon>Rhizaria</taxon>
        <taxon>Endomyxa</taxon>
        <taxon>Phytomyxea</taxon>
        <taxon>Plasmodiophorida</taxon>
        <taxon>Plasmodiophoridae</taxon>
        <taxon>Plasmodiophora</taxon>
    </lineage>
</organism>
<reference evidence="3 5" key="2">
    <citation type="submission" date="2018-03" db="EMBL/GenBank/DDBJ databases">
        <authorList>
            <person name="Fogelqvist J."/>
        </authorList>
    </citation>
    <scope>NUCLEOTIDE SEQUENCE [LARGE SCALE GENOMIC DNA]</scope>
</reference>
<dbReference type="Gene3D" id="1.25.40.10">
    <property type="entry name" value="Tetratricopeptide repeat domain"/>
    <property type="match status" value="1"/>
</dbReference>
<keyword evidence="3" id="KW-0496">Mitochondrion</keyword>
<dbReference type="AlphaFoldDB" id="A0A0G4J7Y9"/>
<dbReference type="Proteomes" id="UP000290189">
    <property type="component" value="Unassembled WGS sequence"/>
</dbReference>
<dbReference type="Pfam" id="PF01535">
    <property type="entry name" value="PPR"/>
    <property type="match status" value="1"/>
</dbReference>
<dbReference type="InterPro" id="IPR002885">
    <property type="entry name" value="PPR_rpt"/>
</dbReference>
<evidence type="ECO:0000313" key="5">
    <source>
        <dbReference type="Proteomes" id="UP000290189"/>
    </source>
</evidence>
<evidence type="ECO:0000313" key="3">
    <source>
        <dbReference type="EMBL" id="SPQ94389.1"/>
    </source>
</evidence>
<evidence type="ECO:0000313" key="4">
    <source>
        <dbReference type="Proteomes" id="UP000039324"/>
    </source>
</evidence>
<gene>
    <name evidence="2" type="ORF">PBRA_009487</name>
    <name evidence="3" type="ORF">PLBR_LOCUS1604</name>
</gene>
<dbReference type="PANTHER" id="PTHR47447">
    <property type="entry name" value="OS03G0856100 PROTEIN"/>
    <property type="match status" value="1"/>
</dbReference>
<dbReference type="EMBL" id="CDSF01000152">
    <property type="protein sequence ID" value="CEP03602.1"/>
    <property type="molecule type" value="Genomic_DNA"/>
</dbReference>
<dbReference type="PANTHER" id="PTHR47447:SF28">
    <property type="entry name" value="PENTACOTRIPEPTIDE-REPEAT REGION OF PRORP DOMAIN-CONTAINING PROTEIN"/>
    <property type="match status" value="1"/>
</dbReference>
<dbReference type="EMBL" id="OVEO01000002">
    <property type="protein sequence ID" value="SPQ94389.1"/>
    <property type="molecule type" value="Genomic_DNA"/>
</dbReference>
<keyword evidence="1" id="KW-0677">Repeat</keyword>
<name>A0A0G4J7Y9_PLABS</name>
<reference evidence="2 4" key="1">
    <citation type="submission" date="2015-02" db="EMBL/GenBank/DDBJ databases">
        <authorList>
            <person name="Chooi Y.-H."/>
        </authorList>
    </citation>
    <scope>NUCLEOTIDE SEQUENCE [LARGE SCALE GENOMIC DNA]</scope>
    <source>
        <strain evidence="2">E3</strain>
    </source>
</reference>
<protein>
    <recommendedName>
        <fullName evidence="6">Pentacotripeptide-repeat region of PRORP domain-containing protein</fullName>
    </recommendedName>
</protein>
<dbReference type="Proteomes" id="UP000039324">
    <property type="component" value="Unassembled WGS sequence"/>
</dbReference>
<geneLocation type="mitochondrion" evidence="3"/>
<evidence type="ECO:0008006" key="6">
    <source>
        <dbReference type="Google" id="ProtNLM"/>
    </source>
</evidence>
<dbReference type="InterPro" id="IPR011990">
    <property type="entry name" value="TPR-like_helical_dom_sf"/>
</dbReference>